<feature type="compositionally biased region" description="Low complexity" evidence="1">
    <location>
        <begin position="309"/>
        <end position="318"/>
    </location>
</feature>
<feature type="compositionally biased region" description="Basic residues" evidence="1">
    <location>
        <begin position="268"/>
        <end position="278"/>
    </location>
</feature>
<dbReference type="AlphaFoldDB" id="A0AAN6N7K9"/>
<feature type="compositionally biased region" description="Polar residues" evidence="1">
    <location>
        <begin position="133"/>
        <end position="144"/>
    </location>
</feature>
<feature type="region of interest" description="Disordered" evidence="1">
    <location>
        <begin position="1"/>
        <end position="20"/>
    </location>
</feature>
<dbReference type="Proteomes" id="UP001303473">
    <property type="component" value="Unassembled WGS sequence"/>
</dbReference>
<accession>A0AAN6N7K9</accession>
<feature type="compositionally biased region" description="Basic residues" evidence="1">
    <location>
        <begin position="10"/>
        <end position="20"/>
    </location>
</feature>
<proteinExistence type="predicted"/>
<feature type="region of interest" description="Disordered" evidence="1">
    <location>
        <begin position="449"/>
        <end position="497"/>
    </location>
</feature>
<reference evidence="3" key="1">
    <citation type="journal article" date="2023" name="Mol. Phylogenet. Evol.">
        <title>Genome-scale phylogeny and comparative genomics of the fungal order Sordariales.</title>
        <authorList>
            <person name="Hensen N."/>
            <person name="Bonometti L."/>
            <person name="Westerberg I."/>
            <person name="Brannstrom I.O."/>
            <person name="Guillou S."/>
            <person name="Cros-Aarteil S."/>
            <person name="Calhoun S."/>
            <person name="Haridas S."/>
            <person name="Kuo A."/>
            <person name="Mondo S."/>
            <person name="Pangilinan J."/>
            <person name="Riley R."/>
            <person name="LaButti K."/>
            <person name="Andreopoulos B."/>
            <person name="Lipzen A."/>
            <person name="Chen C."/>
            <person name="Yan M."/>
            <person name="Daum C."/>
            <person name="Ng V."/>
            <person name="Clum A."/>
            <person name="Steindorff A."/>
            <person name="Ohm R.A."/>
            <person name="Martin F."/>
            <person name="Silar P."/>
            <person name="Natvig D.O."/>
            <person name="Lalanne C."/>
            <person name="Gautier V."/>
            <person name="Ament-Velasquez S.L."/>
            <person name="Kruys A."/>
            <person name="Hutchinson M.I."/>
            <person name="Powell A.J."/>
            <person name="Barry K."/>
            <person name="Miller A.N."/>
            <person name="Grigoriev I.V."/>
            <person name="Debuchy R."/>
            <person name="Gladieux P."/>
            <person name="Hiltunen Thoren M."/>
            <person name="Johannesson H."/>
        </authorList>
    </citation>
    <scope>NUCLEOTIDE SEQUENCE [LARGE SCALE GENOMIC DNA]</scope>
    <source>
        <strain evidence="3">CBS 340.73</strain>
    </source>
</reference>
<comment type="caution">
    <text evidence="2">The sequence shown here is derived from an EMBL/GenBank/DDBJ whole genome shotgun (WGS) entry which is preliminary data.</text>
</comment>
<feature type="compositionally biased region" description="Low complexity" evidence="1">
    <location>
        <begin position="283"/>
        <end position="293"/>
    </location>
</feature>
<keyword evidence="3" id="KW-1185">Reference proteome</keyword>
<feature type="region of interest" description="Disordered" evidence="1">
    <location>
        <begin position="76"/>
        <end position="176"/>
    </location>
</feature>
<dbReference type="EMBL" id="MU853793">
    <property type="protein sequence ID" value="KAK3940615.1"/>
    <property type="molecule type" value="Genomic_DNA"/>
</dbReference>
<protein>
    <submittedName>
        <fullName evidence="2">Uncharacterized protein</fullName>
    </submittedName>
</protein>
<sequence length="497" mass="55010">MEPQTPFPIVHKHRPVRTYSHKKARCDELWATSKPKPAPKTNHADKPANPFDLRAALRDTESRRQAKLKQAQLYANVVKPSHSKDENHKTSQKQGNIDAEEAFPENDDHDKHQGDYEHYAMDENEEHTEWEFSTKTPYHTSDVNGTPEIELHESDDDEDNILYTPAPPRDHSQRSIERTLTQQMRSIRRRPRLIFDKLPPSGYKKLKRPGNTETLTPLRSTYHPGDGFSDGEARTNGLCTVGKKRKQPGALPSVGALDLTQAEDAPKQTKKKKKKKTHRVEQFSFSPSPSKSDSPIKHGSPVPFPSSPSPDARSSSMSLCAQTTSPAPSTYLGSTILGGAETEVQATVNMAAMLNGTIAQEAPIHSGSSTGLPTATTEVNHLDAEPPSHSSVLSNPLQSPQVHQNNMLTEMVDNALVANDQEGTTELQRSITSPEDRIGKFFYPETVEVQRSSSETVIPETSPLKQRAASLPLQQPQDAADTAVQASRRTLQRANTQ</sequence>
<feature type="region of interest" description="Disordered" evidence="1">
    <location>
        <begin position="29"/>
        <end position="50"/>
    </location>
</feature>
<feature type="compositionally biased region" description="Polar residues" evidence="1">
    <location>
        <begin position="484"/>
        <end position="497"/>
    </location>
</feature>
<evidence type="ECO:0000313" key="2">
    <source>
        <dbReference type="EMBL" id="KAK3940615.1"/>
    </source>
</evidence>
<feature type="compositionally biased region" description="Basic and acidic residues" evidence="1">
    <location>
        <begin position="106"/>
        <end position="132"/>
    </location>
</feature>
<evidence type="ECO:0000256" key="1">
    <source>
        <dbReference type="SAM" id="MobiDB-lite"/>
    </source>
</evidence>
<evidence type="ECO:0000313" key="3">
    <source>
        <dbReference type="Proteomes" id="UP001303473"/>
    </source>
</evidence>
<name>A0AAN6N7K9_9PEZI</name>
<gene>
    <name evidence="2" type="ORF">QBC46DRAFT_434176</name>
</gene>
<organism evidence="2 3">
    <name type="scientific">Diplogelasinospora grovesii</name>
    <dbReference type="NCBI Taxonomy" id="303347"/>
    <lineage>
        <taxon>Eukaryota</taxon>
        <taxon>Fungi</taxon>
        <taxon>Dikarya</taxon>
        <taxon>Ascomycota</taxon>
        <taxon>Pezizomycotina</taxon>
        <taxon>Sordariomycetes</taxon>
        <taxon>Sordariomycetidae</taxon>
        <taxon>Sordariales</taxon>
        <taxon>Diplogelasinosporaceae</taxon>
        <taxon>Diplogelasinospora</taxon>
    </lineage>
</organism>
<feature type="region of interest" description="Disordered" evidence="1">
    <location>
        <begin position="197"/>
        <end position="325"/>
    </location>
</feature>